<dbReference type="InterPro" id="IPR007452">
    <property type="entry name" value="TamB_C"/>
</dbReference>
<evidence type="ECO:0000259" key="7">
    <source>
        <dbReference type="Pfam" id="PF04357"/>
    </source>
</evidence>
<evidence type="ECO:0000256" key="6">
    <source>
        <dbReference type="SAM" id="Phobius"/>
    </source>
</evidence>
<sequence>MASSTPPASPTPPRPRRRLLRALGWTAAGLGTALVGLGAYGWWWSGQPQSLPTVLAFASRHLPAGQTLQTRDAEGALRQGGRIAWLRWQGPAMAVEVTNLQLRWQLRPLLSRRVQVDQLQIGKLQLVPGAPQPEQPPAEPLQQLVLPVDIELPFDVREIVYGADPTAPTLTVKALAGRYRYAGGSHQLQLDGVEVADGRYQGQVTLQGAAPMALDAQLRGAIRAPMVEGSAPLTVQAEATVRGQLAQPDGQLKITGQVAPAGGDEGMRATLDADIAPWQHQPVLRALADFQRIDAARFVPGAPRTDLSGTLRAGPVAPATPGAPTAWQAELQARNALPGPWDKQGLPLAGVQATARLDGQDWTVPQAELELGKGRVALQARYSPQPLRWQAEARIEGIQPALLYSTLDASPVSGTAKADQQDAVVRFDAGLQAAAARAGVPAAPRLDLLQARGLYRTATQQLELDALRVDAGPARVAGQLRAQLDTRAGAGKLELQAPGLQARLEGDVAATRGQAQARVDLRDAAALQRWLSSLPGLEQAFAGASVAGNAQLDLRWQGGWAQLQQQLAQPSTVQRGLAIELALAAPRLDLQLPGADPATPQSIALRDIAARLSGNPADAQLAVDGRAAMGPQQIRLRTRASGGIAGREQWRLAVSELQASASGVAGGTDQQPWQLSLQQPLSAMLRRGASPLWQLDASASSATLRGPGPDALQLQWQPLLLAQTAATPTPAWQVRGSGRVLGLSMAWAEALAPQMAQSGIGGDLVFDGDWAIDTTGPLRASARLVRRSGDLLVRAGEGALVRRIHTEGTGTPRETTIDNGRPADAPATPAGIQRAELTVDAQGEDVRAQLFWNSTRAGEAQADVRTRIAAAGGGFAWPADAPLSGRLTARVPNVGVWSMFAPPAWRIDGTLAADASLAGTRSAPQWNGTLSADGLAVRAAVEGVELKDGRLRARLQGNRLTLDELTLKGGAASRVRIAGPAGNLSTVSSEAARDGGELRLSGNVQWDPAAADRSGIAMDLNAQLRSLRVLVRSDRQVTVSGQLQAGMDQGQIRVRGALTTDRGVVILPDETAPTLGSDVSVRSAAIDAEARARQAREKASADAAAAKQAKAQPAKPPDIAVSLDMGRDFAVQGHGLTTRLGGRIDIVANANSGGQPRVTGQIQTVNGRYRAYGQQLDVESGVANFNGPYDNPSLNILAIRPNLEQKAGVQITGTAQSPRVALYSSPQLTDAETLSWMLLGRSTAGGGAEAAVMQQAALALLGGFGPKGGGGNFASRFGLDEIGFKGATTGEDASGSALTLGKRLTDQIYVTYEASLAGSLGTLYIFYDLTRNLALRGQAGLKSGVDLIYTLSYD</sequence>
<evidence type="ECO:0000256" key="4">
    <source>
        <dbReference type="ARBA" id="ARBA00023136"/>
    </source>
</evidence>
<feature type="compositionally biased region" description="Low complexity" evidence="5">
    <location>
        <begin position="1101"/>
        <end position="1118"/>
    </location>
</feature>
<organism evidence="8 9">
    <name type="scientific">Pseudorhodoferax aquiterrae</name>
    <dbReference type="NCBI Taxonomy" id="747304"/>
    <lineage>
        <taxon>Bacteria</taxon>
        <taxon>Pseudomonadati</taxon>
        <taxon>Pseudomonadota</taxon>
        <taxon>Betaproteobacteria</taxon>
        <taxon>Burkholderiales</taxon>
        <taxon>Comamonadaceae</taxon>
    </lineage>
</organism>
<keyword evidence="3 6" id="KW-1133">Transmembrane helix</keyword>
<gene>
    <name evidence="8" type="ORF">GCM10007320_00840</name>
</gene>
<proteinExistence type="predicted"/>
<dbReference type="Pfam" id="PF04357">
    <property type="entry name" value="TamB"/>
    <property type="match status" value="1"/>
</dbReference>
<dbReference type="RefSeq" id="WP_189685065.1">
    <property type="nucleotide sequence ID" value="NZ_BMYK01000001.1"/>
</dbReference>
<evidence type="ECO:0000256" key="3">
    <source>
        <dbReference type="ARBA" id="ARBA00022989"/>
    </source>
</evidence>
<dbReference type="PANTHER" id="PTHR36985">
    <property type="entry name" value="TRANSLOCATION AND ASSEMBLY MODULE SUBUNIT TAMB"/>
    <property type="match status" value="1"/>
</dbReference>
<comment type="caution">
    <text evidence="8">The sequence shown here is derived from an EMBL/GenBank/DDBJ whole genome shotgun (WGS) entry which is preliminary data.</text>
</comment>
<keyword evidence="2 6" id="KW-0812">Transmembrane</keyword>
<protein>
    <recommendedName>
        <fullName evidence="7">Translocation and assembly module TamB C-terminal domain-containing protein</fullName>
    </recommendedName>
</protein>
<comment type="subcellular location">
    <subcellularLocation>
        <location evidence="1">Membrane</location>
        <topology evidence="1">Single-pass membrane protein</topology>
    </subcellularLocation>
</comment>
<dbReference type="Proteomes" id="UP000626210">
    <property type="component" value="Unassembled WGS sequence"/>
</dbReference>
<evidence type="ECO:0000313" key="8">
    <source>
        <dbReference type="EMBL" id="GHC68447.1"/>
    </source>
</evidence>
<feature type="domain" description="Translocation and assembly module TamB C-terminal" evidence="7">
    <location>
        <begin position="993"/>
        <end position="1353"/>
    </location>
</feature>
<evidence type="ECO:0000256" key="1">
    <source>
        <dbReference type="ARBA" id="ARBA00004167"/>
    </source>
</evidence>
<feature type="transmembrane region" description="Helical" evidence="6">
    <location>
        <begin position="22"/>
        <end position="44"/>
    </location>
</feature>
<evidence type="ECO:0000256" key="2">
    <source>
        <dbReference type="ARBA" id="ARBA00022692"/>
    </source>
</evidence>
<reference evidence="9" key="1">
    <citation type="journal article" date="2019" name="Int. J. Syst. Evol. Microbiol.">
        <title>The Global Catalogue of Microorganisms (GCM) 10K type strain sequencing project: providing services to taxonomists for standard genome sequencing and annotation.</title>
        <authorList>
            <consortium name="The Broad Institute Genomics Platform"/>
            <consortium name="The Broad Institute Genome Sequencing Center for Infectious Disease"/>
            <person name="Wu L."/>
            <person name="Ma J."/>
        </authorList>
    </citation>
    <scope>NUCLEOTIDE SEQUENCE [LARGE SCALE GENOMIC DNA]</scope>
    <source>
        <strain evidence="9">KCTC 23314</strain>
    </source>
</reference>
<dbReference type="EMBL" id="BMYK01000001">
    <property type="protein sequence ID" value="GHC68447.1"/>
    <property type="molecule type" value="Genomic_DNA"/>
</dbReference>
<keyword evidence="9" id="KW-1185">Reference proteome</keyword>
<name>A0ABQ3FV59_9BURK</name>
<keyword evidence="4 6" id="KW-0472">Membrane</keyword>
<dbReference type="PANTHER" id="PTHR36985:SF1">
    <property type="entry name" value="TRANSLOCATION AND ASSEMBLY MODULE SUBUNIT TAMB"/>
    <property type="match status" value="1"/>
</dbReference>
<feature type="region of interest" description="Disordered" evidence="5">
    <location>
        <begin position="1095"/>
        <end position="1118"/>
    </location>
</feature>
<evidence type="ECO:0000313" key="9">
    <source>
        <dbReference type="Proteomes" id="UP000626210"/>
    </source>
</evidence>
<evidence type="ECO:0000256" key="5">
    <source>
        <dbReference type="SAM" id="MobiDB-lite"/>
    </source>
</evidence>
<accession>A0ABQ3FV59</accession>